<name>A0ABS6Y8J0_9BACT</name>
<reference evidence="1 2" key="1">
    <citation type="submission" date="2021-07" db="EMBL/GenBank/DDBJ databases">
        <title>Genomic diversity and antimicrobial resistance of Prevotella spp. isolated from chronic lung disease airways.</title>
        <authorList>
            <person name="Webb K.A."/>
            <person name="Olagoke O.S."/>
            <person name="Baird T."/>
            <person name="Neill J."/>
            <person name="Pham A."/>
            <person name="Wells T.J."/>
            <person name="Ramsay K.A."/>
            <person name="Bell S.C."/>
            <person name="Sarovich D.S."/>
            <person name="Price E.P."/>
        </authorList>
    </citation>
    <scope>NUCLEOTIDE SEQUENCE [LARGE SCALE GENOMIC DNA]</scope>
    <source>
        <strain evidence="1 2">SCHI0027.S.6</strain>
    </source>
</reference>
<proteinExistence type="predicted"/>
<sequence>MKEKKRIRITRCEGVGRIFGNITSGSEHVVIDPPAGKDDKRGVWVMGVGEPVLVLHREFYYV</sequence>
<dbReference type="EMBL" id="JAHXCP010000034">
    <property type="protein sequence ID" value="MBW4755818.1"/>
    <property type="molecule type" value="Genomic_DNA"/>
</dbReference>
<protein>
    <submittedName>
        <fullName evidence="1">Uncharacterized protein</fullName>
    </submittedName>
</protein>
<gene>
    <name evidence="1" type="ORF">KZO77_12450</name>
</gene>
<keyword evidence="2" id="KW-1185">Reference proteome</keyword>
<evidence type="ECO:0000313" key="2">
    <source>
        <dbReference type="Proteomes" id="UP000812077"/>
    </source>
</evidence>
<organism evidence="1 2">
    <name type="scientific">Prevotella melaninogenica</name>
    <dbReference type="NCBI Taxonomy" id="28132"/>
    <lineage>
        <taxon>Bacteria</taxon>
        <taxon>Pseudomonadati</taxon>
        <taxon>Bacteroidota</taxon>
        <taxon>Bacteroidia</taxon>
        <taxon>Bacteroidales</taxon>
        <taxon>Prevotellaceae</taxon>
        <taxon>Prevotella</taxon>
    </lineage>
</organism>
<evidence type="ECO:0000313" key="1">
    <source>
        <dbReference type="EMBL" id="MBW4755818.1"/>
    </source>
</evidence>
<dbReference type="RefSeq" id="WP_156792470.1">
    <property type="nucleotide sequence ID" value="NZ_CP072354.1"/>
</dbReference>
<dbReference type="Proteomes" id="UP000812077">
    <property type="component" value="Unassembled WGS sequence"/>
</dbReference>
<accession>A0ABS6Y8J0</accession>
<comment type="caution">
    <text evidence="1">The sequence shown here is derived from an EMBL/GenBank/DDBJ whole genome shotgun (WGS) entry which is preliminary data.</text>
</comment>